<dbReference type="KEGG" id="uam:UABAM_06508"/>
<dbReference type="PIRSF" id="PIRSF001336">
    <property type="entry name" value="Arg_decrbxlase"/>
    <property type="match status" value="1"/>
</dbReference>
<dbReference type="EMBL" id="AP019860">
    <property type="protein sequence ID" value="BBM88092.1"/>
    <property type="molecule type" value="Genomic_DNA"/>
</dbReference>
<evidence type="ECO:0000256" key="4">
    <source>
        <dbReference type="ARBA" id="ARBA00008357"/>
    </source>
</evidence>
<evidence type="ECO:0000313" key="18">
    <source>
        <dbReference type="EMBL" id="BBM88092.1"/>
    </source>
</evidence>
<evidence type="ECO:0000256" key="7">
    <source>
        <dbReference type="ARBA" id="ARBA00022793"/>
    </source>
</evidence>
<evidence type="ECO:0000256" key="3">
    <source>
        <dbReference type="ARBA" id="ARBA00002257"/>
    </source>
</evidence>
<dbReference type="NCBIfam" id="NF003763">
    <property type="entry name" value="PRK05354.1"/>
    <property type="match status" value="1"/>
</dbReference>
<dbReference type="NCBIfam" id="TIGR01273">
    <property type="entry name" value="speA"/>
    <property type="match status" value="1"/>
</dbReference>
<dbReference type="Proteomes" id="UP000326354">
    <property type="component" value="Chromosome"/>
</dbReference>
<comment type="similarity">
    <text evidence="4">Belongs to the Orn/Lys/Arg decarboxylase class-II family. SpeA subfamily.</text>
</comment>
<comment type="cofactor">
    <cofactor evidence="1 14">
        <name>pyridoxal 5'-phosphate</name>
        <dbReference type="ChEBI" id="CHEBI:597326"/>
    </cofactor>
</comment>
<keyword evidence="7" id="KW-0210">Decarboxylase</keyword>
<dbReference type="PRINTS" id="PR01179">
    <property type="entry name" value="ODADCRBXLASE"/>
</dbReference>
<sequence>MAKTHEWGISDSENLFSIKEWGDGYFTVNKKGHIAVCPKGNCSPDIDLIDVINELQASHSNIFPIAIRFTDILRNQTQRLRKSFQETIRASQYQGKYFGVYPIKVNQLCGVVEEIANAKCQMGLEAGSKAELLAILSTSTTENTVTILNGYKNEDYMKMAFIGSRLKDNLTVVIEKLSEIHLFLKLAREHTAIPSLGVRVKLTTESSGKWRDSSGFNSKFGLVTSEILMLIDLLREEQLLHKLKLIHFHLGSQIPNIHTLKESIIEGARVYSHLKKLCPQLEYINTGGGLGIDYDGSATASNSSRNYKLKEYTDNIVQGIMQICDEENVAHPHIITENGRALTAHHSCIVTNIVNQIQTDLNFDLSIEEEENALLQNIRDVLTNIKQNYRVQLLHDATNLYQHSLQAFKMGILSITERAKIEVIYLKILQEVSLQNALQKANKNLPLYLSSHYICNFSVFQSVIDHWAIEQLIPIVPIQRLQERPTNYSMLADITCDSDGKIKKYVTKNSNKNHIPLHDITNKEKYLLGIFLTGAYQDVMGDNHNLLGRINQVYISHDETAEKNFRIDRYVKGSSVKDLLKVMHYDTKSLRQKLCEKISQKYRDSSHLQDYLNFCSTYLEDSTYI</sequence>
<dbReference type="RefSeq" id="WP_151972262.1">
    <property type="nucleotide sequence ID" value="NZ_AP019860.1"/>
</dbReference>
<dbReference type="Gene3D" id="2.40.37.10">
    <property type="entry name" value="Lyase, Ornithine Decarboxylase, Chain A, domain 1"/>
    <property type="match status" value="1"/>
</dbReference>
<dbReference type="CDD" id="cd06830">
    <property type="entry name" value="PLPDE_III_ADC"/>
    <property type="match status" value="1"/>
</dbReference>
<evidence type="ECO:0000256" key="2">
    <source>
        <dbReference type="ARBA" id="ARBA00001946"/>
    </source>
</evidence>
<dbReference type="OrthoDB" id="9802658at2"/>
<comment type="function">
    <text evidence="3">Catalyzes the biosynthesis of agmatine from arginine.</text>
</comment>
<dbReference type="Pfam" id="PF02784">
    <property type="entry name" value="Orn_Arg_deC_N"/>
    <property type="match status" value="1"/>
</dbReference>
<name>A0A5S9F8A2_UABAM</name>
<protein>
    <recommendedName>
        <fullName evidence="5 13">Arginine decarboxylase</fullName>
        <ecNumber evidence="5 13">4.1.1.19</ecNumber>
    </recommendedName>
</protein>
<evidence type="ECO:0000256" key="15">
    <source>
        <dbReference type="PIRSR" id="PIRSR600183-50"/>
    </source>
</evidence>
<dbReference type="InterPro" id="IPR040634">
    <property type="entry name" value="Arg_decarb_HB"/>
</dbReference>
<keyword evidence="10" id="KW-0745">Spermidine biosynthesis</keyword>
<reference evidence="18 19" key="1">
    <citation type="submission" date="2019-08" db="EMBL/GenBank/DDBJ databases">
        <title>Complete genome sequence of Candidatus Uab amorphum.</title>
        <authorList>
            <person name="Shiratori T."/>
            <person name="Suzuki S."/>
            <person name="Kakizawa Y."/>
            <person name="Ishida K."/>
        </authorList>
    </citation>
    <scope>NUCLEOTIDE SEQUENCE [LARGE SCALE GENOMIC DNA]</scope>
    <source>
        <strain evidence="18 19">SRT547</strain>
    </source>
</reference>
<dbReference type="InterPro" id="IPR000183">
    <property type="entry name" value="Orn/DAP/Arg_de-COase"/>
</dbReference>
<dbReference type="Gene3D" id="3.20.20.10">
    <property type="entry name" value="Alanine racemase"/>
    <property type="match status" value="1"/>
</dbReference>
<dbReference type="InterPro" id="IPR009006">
    <property type="entry name" value="Ala_racemase/Decarboxylase_C"/>
</dbReference>
<dbReference type="PANTHER" id="PTHR43295:SF9">
    <property type="entry name" value="BIOSYNTHETIC ARGININE DECARBOXYLASE"/>
    <property type="match status" value="1"/>
</dbReference>
<dbReference type="Pfam" id="PF17810">
    <property type="entry name" value="Arg_decarb_HB"/>
    <property type="match status" value="1"/>
</dbReference>
<comment type="cofactor">
    <cofactor evidence="2">
        <name>Mg(2+)</name>
        <dbReference type="ChEBI" id="CHEBI:18420"/>
    </cofactor>
</comment>
<dbReference type="GO" id="GO:0008792">
    <property type="term" value="F:arginine decarboxylase activity"/>
    <property type="evidence" value="ECO:0007669"/>
    <property type="project" value="UniProtKB-UniRule"/>
</dbReference>
<feature type="domain" description="Arginine decarboxylase helical bundle" evidence="17">
    <location>
        <begin position="368"/>
        <end position="434"/>
    </location>
</feature>
<evidence type="ECO:0000256" key="9">
    <source>
        <dbReference type="ARBA" id="ARBA00022898"/>
    </source>
</evidence>
<evidence type="ECO:0000256" key="12">
    <source>
        <dbReference type="ARBA" id="ARBA00023239"/>
    </source>
</evidence>
<accession>A0A5S9F8A2</accession>
<dbReference type="GO" id="GO:0008295">
    <property type="term" value="P:spermidine biosynthetic process"/>
    <property type="evidence" value="ECO:0007669"/>
    <property type="project" value="UniProtKB-UniRule"/>
</dbReference>
<evidence type="ECO:0000256" key="1">
    <source>
        <dbReference type="ARBA" id="ARBA00001933"/>
    </source>
</evidence>
<dbReference type="EC" id="4.1.1.19" evidence="5 13"/>
<evidence type="ECO:0000256" key="6">
    <source>
        <dbReference type="ARBA" id="ARBA00022723"/>
    </source>
</evidence>
<evidence type="ECO:0000259" key="16">
    <source>
        <dbReference type="Pfam" id="PF02784"/>
    </source>
</evidence>
<feature type="domain" description="Orn/DAP/Arg decarboxylase 2 N-terminal" evidence="16">
    <location>
        <begin position="91"/>
        <end position="344"/>
    </location>
</feature>
<keyword evidence="9 14" id="KW-0663">Pyridoxal phosphate</keyword>
<dbReference type="InterPro" id="IPR022644">
    <property type="entry name" value="De-COase2_N"/>
</dbReference>
<keyword evidence="11" id="KW-0620">Polyamine biosynthesis</keyword>
<evidence type="ECO:0000313" key="19">
    <source>
        <dbReference type="Proteomes" id="UP000326354"/>
    </source>
</evidence>
<feature type="active site" description="Proton donor" evidence="15">
    <location>
        <position position="496"/>
    </location>
</feature>
<evidence type="ECO:0000256" key="10">
    <source>
        <dbReference type="ARBA" id="ARBA00023066"/>
    </source>
</evidence>
<keyword evidence="12" id="KW-0456">Lyase</keyword>
<dbReference type="GO" id="GO:0006527">
    <property type="term" value="P:L-arginine catabolic process"/>
    <property type="evidence" value="ECO:0007669"/>
    <property type="project" value="InterPro"/>
</dbReference>
<dbReference type="SUPFAM" id="SSF50621">
    <property type="entry name" value="Alanine racemase C-terminal domain-like"/>
    <property type="match status" value="1"/>
</dbReference>
<dbReference type="PANTHER" id="PTHR43295">
    <property type="entry name" value="ARGININE DECARBOXYLASE"/>
    <property type="match status" value="1"/>
</dbReference>
<keyword evidence="8" id="KW-0460">Magnesium</keyword>
<dbReference type="InterPro" id="IPR029066">
    <property type="entry name" value="PLP-binding_barrel"/>
</dbReference>
<evidence type="ECO:0000256" key="11">
    <source>
        <dbReference type="ARBA" id="ARBA00023115"/>
    </source>
</evidence>
<organism evidence="18 19">
    <name type="scientific">Uabimicrobium amorphum</name>
    <dbReference type="NCBI Taxonomy" id="2596890"/>
    <lineage>
        <taxon>Bacteria</taxon>
        <taxon>Pseudomonadati</taxon>
        <taxon>Planctomycetota</taxon>
        <taxon>Candidatus Uabimicrobiia</taxon>
        <taxon>Candidatus Uabimicrobiales</taxon>
        <taxon>Candidatus Uabimicrobiaceae</taxon>
        <taxon>Candidatus Uabimicrobium</taxon>
    </lineage>
</organism>
<dbReference type="PRINTS" id="PR01180">
    <property type="entry name" value="ARGDCRBXLASE"/>
</dbReference>
<dbReference type="SUPFAM" id="SSF51419">
    <property type="entry name" value="PLP-binding barrel"/>
    <property type="match status" value="1"/>
</dbReference>
<dbReference type="AlphaFoldDB" id="A0A5S9F8A2"/>
<dbReference type="GO" id="GO:0046872">
    <property type="term" value="F:metal ion binding"/>
    <property type="evidence" value="ECO:0007669"/>
    <property type="project" value="UniProtKB-KW"/>
</dbReference>
<dbReference type="Gene3D" id="1.20.58.930">
    <property type="match status" value="1"/>
</dbReference>
<gene>
    <name evidence="18" type="ORF">UABAM_06508</name>
</gene>
<evidence type="ECO:0000256" key="5">
    <source>
        <dbReference type="ARBA" id="ARBA00012426"/>
    </source>
</evidence>
<dbReference type="InterPro" id="IPR002985">
    <property type="entry name" value="Arg_decrbxlase"/>
</dbReference>
<evidence type="ECO:0000256" key="14">
    <source>
        <dbReference type="PIRSR" id="PIRSR001336-50"/>
    </source>
</evidence>
<proteinExistence type="inferred from homology"/>
<evidence type="ECO:0000256" key="13">
    <source>
        <dbReference type="NCBIfam" id="TIGR01273"/>
    </source>
</evidence>
<evidence type="ECO:0000256" key="8">
    <source>
        <dbReference type="ARBA" id="ARBA00022842"/>
    </source>
</evidence>
<feature type="modified residue" description="N6-(pyridoxal phosphate)lysine" evidence="14">
    <location>
        <position position="104"/>
    </location>
</feature>
<keyword evidence="6" id="KW-0479">Metal-binding</keyword>
<evidence type="ECO:0000259" key="17">
    <source>
        <dbReference type="Pfam" id="PF17810"/>
    </source>
</evidence>
<keyword evidence="19" id="KW-1185">Reference proteome</keyword>